<sequence>MTGFLRRLLGRGDAASAGAPKKGGKARGGQGFDAPLDIDMPTYAIGDMHGRADLLERLLGRIDEDARERGFEAWRLVAMGDYVDRGEQSAQVLARLRGILAYGGWQGGPSEVVALRGNHEEMMVAFVDQPAEAGARWLRNGGLQTLMSYEVGGVSPTMEGEALVEVAERLKRVAGPDIEMIRALPAWARFGTVLFAHAGADPEAPPELQSDRTMTWGVSRFFSIPRRDGLWVVYGHYVVDEAGHAGGRIAVDTGAYYSGVLSAVRLESGAAPAFLTS</sequence>
<dbReference type="InterPro" id="IPR029052">
    <property type="entry name" value="Metallo-depent_PP-like"/>
</dbReference>
<dbReference type="InterPro" id="IPR006186">
    <property type="entry name" value="Ser/Thr-sp_prot-phosphatase"/>
</dbReference>
<dbReference type="Proteomes" id="UP000199377">
    <property type="component" value="Unassembled WGS sequence"/>
</dbReference>
<evidence type="ECO:0000313" key="4">
    <source>
        <dbReference type="Proteomes" id="UP000199377"/>
    </source>
</evidence>
<dbReference type="SUPFAM" id="SSF56300">
    <property type="entry name" value="Metallo-dependent phosphatases"/>
    <property type="match status" value="1"/>
</dbReference>
<feature type="domain" description="Serine/threonine specific protein phosphatases" evidence="2">
    <location>
        <begin position="115"/>
        <end position="120"/>
    </location>
</feature>
<dbReference type="GO" id="GO:0008803">
    <property type="term" value="F:bis(5'-nucleosyl)-tetraphosphatase (symmetrical) activity"/>
    <property type="evidence" value="ECO:0007669"/>
    <property type="project" value="TreeGrafter"/>
</dbReference>
<proteinExistence type="predicted"/>
<dbReference type="OrthoDB" id="9807890at2"/>
<dbReference type="InterPro" id="IPR004843">
    <property type="entry name" value="Calcineurin-like_PHP"/>
</dbReference>
<dbReference type="PANTHER" id="PTHR42850:SF11">
    <property type="entry name" value="BIS(5'-NUCLEOSYL)-TETRAPHOSPHATASE [SYMMETRICAL]"/>
    <property type="match status" value="1"/>
</dbReference>
<dbReference type="AlphaFoldDB" id="A0A1I3LXR6"/>
<dbReference type="PROSITE" id="PS00125">
    <property type="entry name" value="SER_THR_PHOSPHATASE"/>
    <property type="match status" value="1"/>
</dbReference>
<organism evidence="3 4">
    <name type="scientific">Albimonas pacifica</name>
    <dbReference type="NCBI Taxonomy" id="1114924"/>
    <lineage>
        <taxon>Bacteria</taxon>
        <taxon>Pseudomonadati</taxon>
        <taxon>Pseudomonadota</taxon>
        <taxon>Alphaproteobacteria</taxon>
        <taxon>Rhodobacterales</taxon>
        <taxon>Paracoccaceae</taxon>
        <taxon>Albimonas</taxon>
    </lineage>
</organism>
<dbReference type="GO" id="GO:0005737">
    <property type="term" value="C:cytoplasm"/>
    <property type="evidence" value="ECO:0007669"/>
    <property type="project" value="TreeGrafter"/>
</dbReference>
<accession>A0A1I3LXR6</accession>
<reference evidence="3 4" key="1">
    <citation type="submission" date="2016-10" db="EMBL/GenBank/DDBJ databases">
        <authorList>
            <person name="de Groot N.N."/>
        </authorList>
    </citation>
    <scope>NUCLEOTIDE SEQUENCE [LARGE SCALE GENOMIC DNA]</scope>
    <source>
        <strain evidence="3 4">CGMCC 1.11030</strain>
    </source>
</reference>
<dbReference type="PANTHER" id="PTHR42850">
    <property type="entry name" value="METALLOPHOSPHOESTERASE"/>
    <property type="match status" value="1"/>
</dbReference>
<dbReference type="RefSeq" id="WP_092863601.1">
    <property type="nucleotide sequence ID" value="NZ_FOQH01000010.1"/>
</dbReference>
<dbReference type="EMBL" id="FOQH01000010">
    <property type="protein sequence ID" value="SFI89571.1"/>
    <property type="molecule type" value="Genomic_DNA"/>
</dbReference>
<dbReference type="Pfam" id="PF00149">
    <property type="entry name" value="Metallophos"/>
    <property type="match status" value="1"/>
</dbReference>
<keyword evidence="4" id="KW-1185">Reference proteome</keyword>
<dbReference type="GO" id="GO:0016791">
    <property type="term" value="F:phosphatase activity"/>
    <property type="evidence" value="ECO:0007669"/>
    <property type="project" value="TreeGrafter"/>
</dbReference>
<gene>
    <name evidence="3" type="ORF">SAMN05216258_110225</name>
</gene>
<evidence type="ECO:0000259" key="2">
    <source>
        <dbReference type="PROSITE" id="PS00125"/>
    </source>
</evidence>
<dbReference type="InterPro" id="IPR050126">
    <property type="entry name" value="Ap4A_hydrolase"/>
</dbReference>
<dbReference type="STRING" id="1114924.SAMN05216258_110225"/>
<name>A0A1I3LXR6_9RHOB</name>
<evidence type="ECO:0000313" key="3">
    <source>
        <dbReference type="EMBL" id="SFI89571.1"/>
    </source>
</evidence>
<dbReference type="GO" id="GO:0110154">
    <property type="term" value="P:RNA decapping"/>
    <property type="evidence" value="ECO:0007669"/>
    <property type="project" value="TreeGrafter"/>
</dbReference>
<protein>
    <submittedName>
        <fullName evidence="3">Serine/threonine protein phosphatase 1</fullName>
    </submittedName>
</protein>
<feature type="region of interest" description="Disordered" evidence="1">
    <location>
        <begin position="14"/>
        <end position="33"/>
    </location>
</feature>
<evidence type="ECO:0000256" key="1">
    <source>
        <dbReference type="SAM" id="MobiDB-lite"/>
    </source>
</evidence>
<dbReference type="Gene3D" id="3.60.21.10">
    <property type="match status" value="1"/>
</dbReference>